<feature type="domain" description="3-hydroxyacyl-CoA dehydrogenase C-terminal" evidence="13">
    <location>
        <begin position="476"/>
        <end position="568"/>
    </location>
</feature>
<keyword evidence="4" id="KW-0442">Lipid degradation</keyword>
<evidence type="ECO:0000256" key="5">
    <source>
        <dbReference type="ARBA" id="ARBA00023002"/>
    </source>
</evidence>
<feature type="domain" description="3-hydroxyacyl-CoA dehydrogenase C-terminal" evidence="13">
    <location>
        <begin position="604"/>
        <end position="689"/>
    </location>
</feature>
<evidence type="ECO:0000256" key="11">
    <source>
        <dbReference type="ARBA" id="ARBA00023268"/>
    </source>
</evidence>
<keyword evidence="11" id="KW-0511">Multifunctional enzyme</keyword>
<keyword evidence="16" id="KW-1185">Reference proteome</keyword>
<reference evidence="16" key="1">
    <citation type="submission" date="2017-11" db="EMBL/GenBank/DDBJ databases">
        <title>The draft genome sequence of Chromatocurvus sp. F02.</title>
        <authorList>
            <person name="Du Z.-J."/>
            <person name="Chang Y.-Q."/>
        </authorList>
    </citation>
    <scope>NUCLEOTIDE SEQUENCE [LARGE SCALE GENOMIC DNA]</scope>
    <source>
        <strain evidence="16">F02</strain>
    </source>
</reference>
<protein>
    <submittedName>
        <fullName evidence="15">3-hydroxyacyl-CoA dehydrogenase</fullName>
    </submittedName>
</protein>
<evidence type="ECO:0000256" key="2">
    <source>
        <dbReference type="ARBA" id="ARBA00005005"/>
    </source>
</evidence>
<dbReference type="InterPro" id="IPR006108">
    <property type="entry name" value="3HC_DH_C"/>
</dbReference>
<evidence type="ECO:0000256" key="12">
    <source>
        <dbReference type="ARBA" id="ARBA00049556"/>
    </source>
</evidence>
<dbReference type="EMBL" id="PKLZ01000008">
    <property type="protein sequence ID" value="PLW82380.1"/>
    <property type="molecule type" value="Genomic_DNA"/>
</dbReference>
<dbReference type="Pfam" id="PF02737">
    <property type="entry name" value="3HCDH_N"/>
    <property type="match status" value="1"/>
</dbReference>
<evidence type="ECO:0000256" key="4">
    <source>
        <dbReference type="ARBA" id="ARBA00022963"/>
    </source>
</evidence>
<dbReference type="InterPro" id="IPR036291">
    <property type="entry name" value="NAD(P)-bd_dom_sf"/>
</dbReference>
<comment type="pathway">
    <text evidence="2">Lipid metabolism; fatty acid beta-oxidation.</text>
</comment>
<dbReference type="SUPFAM" id="SSF51735">
    <property type="entry name" value="NAD(P)-binding Rossmann-fold domains"/>
    <property type="match status" value="1"/>
</dbReference>
<comment type="subcellular location">
    <subcellularLocation>
        <location evidence="1">Peroxisome</location>
    </subcellularLocation>
</comment>
<keyword evidence="5" id="KW-0560">Oxidoreductase</keyword>
<dbReference type="GO" id="GO:0003857">
    <property type="term" value="F:(3S)-3-hydroxyacyl-CoA dehydrogenase (NAD+) activity"/>
    <property type="evidence" value="ECO:0007669"/>
    <property type="project" value="UniProtKB-EC"/>
</dbReference>
<dbReference type="OrthoDB" id="5389341at2"/>
<dbReference type="Gene3D" id="3.90.226.10">
    <property type="entry name" value="2-enoyl-CoA Hydratase, Chain A, domain 1"/>
    <property type="match status" value="1"/>
</dbReference>
<dbReference type="GO" id="GO:0004300">
    <property type="term" value="F:enoyl-CoA hydratase activity"/>
    <property type="evidence" value="ECO:0007669"/>
    <property type="project" value="UniProtKB-ARBA"/>
</dbReference>
<dbReference type="CDD" id="cd06558">
    <property type="entry name" value="crotonase-like"/>
    <property type="match status" value="1"/>
</dbReference>
<dbReference type="InterPro" id="IPR001753">
    <property type="entry name" value="Enoyl-CoA_hydra/iso"/>
</dbReference>
<dbReference type="InterPro" id="IPR006176">
    <property type="entry name" value="3-OHacyl-CoA_DH_NAD-bd"/>
</dbReference>
<evidence type="ECO:0000256" key="8">
    <source>
        <dbReference type="ARBA" id="ARBA00023140"/>
    </source>
</evidence>
<dbReference type="SUPFAM" id="SSF48179">
    <property type="entry name" value="6-phosphogluconate dehydrogenase C-terminal domain-like"/>
    <property type="match status" value="2"/>
</dbReference>
<dbReference type="FunFam" id="3.40.50.720:FF:000009">
    <property type="entry name" value="Fatty oxidation complex, alpha subunit"/>
    <property type="match status" value="1"/>
</dbReference>
<dbReference type="Pfam" id="PF00725">
    <property type="entry name" value="3HCDH"/>
    <property type="match status" value="2"/>
</dbReference>
<dbReference type="AlphaFoldDB" id="A0A2N5Y1W4"/>
<evidence type="ECO:0000313" key="15">
    <source>
        <dbReference type="EMBL" id="PLW82380.1"/>
    </source>
</evidence>
<comment type="caution">
    <text evidence="15">The sequence shown here is derived from an EMBL/GenBank/DDBJ whole genome shotgun (WGS) entry which is preliminary data.</text>
</comment>
<dbReference type="SUPFAM" id="SSF52096">
    <property type="entry name" value="ClpP/crotonase"/>
    <property type="match status" value="1"/>
</dbReference>
<dbReference type="Proteomes" id="UP000234845">
    <property type="component" value="Unassembled WGS sequence"/>
</dbReference>
<evidence type="ECO:0000256" key="7">
    <source>
        <dbReference type="ARBA" id="ARBA00023098"/>
    </source>
</evidence>
<evidence type="ECO:0000256" key="6">
    <source>
        <dbReference type="ARBA" id="ARBA00023027"/>
    </source>
</evidence>
<evidence type="ECO:0000256" key="3">
    <source>
        <dbReference type="ARBA" id="ARBA00022832"/>
    </source>
</evidence>
<dbReference type="PANTHER" id="PTHR23309">
    <property type="entry name" value="3-HYDROXYACYL-COA DEHYROGENASE"/>
    <property type="match status" value="1"/>
</dbReference>
<dbReference type="FunFam" id="1.10.1040.50:FF:000006">
    <property type="entry name" value="Peroxisomal bifunctional enzyme"/>
    <property type="match status" value="1"/>
</dbReference>
<evidence type="ECO:0000256" key="10">
    <source>
        <dbReference type="ARBA" id="ARBA00023239"/>
    </source>
</evidence>
<dbReference type="Pfam" id="PF00378">
    <property type="entry name" value="ECH_1"/>
    <property type="match status" value="1"/>
</dbReference>
<accession>A0A2N5Y1W4</accession>
<evidence type="ECO:0000259" key="14">
    <source>
        <dbReference type="Pfam" id="PF02737"/>
    </source>
</evidence>
<dbReference type="GO" id="GO:0070403">
    <property type="term" value="F:NAD+ binding"/>
    <property type="evidence" value="ECO:0007669"/>
    <property type="project" value="InterPro"/>
</dbReference>
<comment type="catalytic activity">
    <reaction evidence="12">
        <text>a (3S)-3-hydroxyacyl-CoA + NAD(+) = a 3-oxoacyl-CoA + NADH + H(+)</text>
        <dbReference type="Rhea" id="RHEA:22432"/>
        <dbReference type="ChEBI" id="CHEBI:15378"/>
        <dbReference type="ChEBI" id="CHEBI:57318"/>
        <dbReference type="ChEBI" id="CHEBI:57540"/>
        <dbReference type="ChEBI" id="CHEBI:57945"/>
        <dbReference type="ChEBI" id="CHEBI:90726"/>
        <dbReference type="EC" id="1.1.1.35"/>
    </reaction>
</comment>
<feature type="domain" description="3-hydroxyacyl-CoA dehydrogenase NAD binding" evidence="14">
    <location>
        <begin position="295"/>
        <end position="472"/>
    </location>
</feature>
<keyword evidence="9" id="KW-0413">Isomerase</keyword>
<dbReference type="GO" id="GO:0006635">
    <property type="term" value="P:fatty acid beta-oxidation"/>
    <property type="evidence" value="ECO:0007669"/>
    <property type="project" value="UniProtKB-UniPathway"/>
</dbReference>
<keyword evidence="6" id="KW-0520">NAD</keyword>
<keyword evidence="3" id="KW-0276">Fatty acid metabolism</keyword>
<dbReference type="GO" id="GO:0016853">
    <property type="term" value="F:isomerase activity"/>
    <property type="evidence" value="ECO:0007669"/>
    <property type="project" value="UniProtKB-KW"/>
</dbReference>
<dbReference type="UniPathway" id="UPA00659"/>
<dbReference type="InterPro" id="IPR029045">
    <property type="entry name" value="ClpP/crotonase-like_dom_sf"/>
</dbReference>
<evidence type="ECO:0000256" key="1">
    <source>
        <dbReference type="ARBA" id="ARBA00004275"/>
    </source>
</evidence>
<dbReference type="Gene3D" id="1.10.1040.50">
    <property type="match status" value="1"/>
</dbReference>
<organism evidence="15 16">
    <name type="scientific">Kineobactrum sediminis</name>
    <dbReference type="NCBI Taxonomy" id="1905677"/>
    <lineage>
        <taxon>Bacteria</taxon>
        <taxon>Pseudomonadati</taxon>
        <taxon>Pseudomonadota</taxon>
        <taxon>Gammaproteobacteria</taxon>
        <taxon>Cellvibrionales</taxon>
        <taxon>Halieaceae</taxon>
        <taxon>Kineobactrum</taxon>
    </lineage>
</organism>
<keyword evidence="8" id="KW-0576">Peroxisome</keyword>
<evidence type="ECO:0000256" key="9">
    <source>
        <dbReference type="ARBA" id="ARBA00023235"/>
    </source>
</evidence>
<evidence type="ECO:0000259" key="13">
    <source>
        <dbReference type="Pfam" id="PF00725"/>
    </source>
</evidence>
<proteinExistence type="predicted"/>
<dbReference type="InterPro" id="IPR008927">
    <property type="entry name" value="6-PGluconate_DH-like_C_sf"/>
</dbReference>
<dbReference type="Gene3D" id="3.40.50.720">
    <property type="entry name" value="NAD(P)-binding Rossmann-like Domain"/>
    <property type="match status" value="1"/>
</dbReference>
<keyword evidence="7" id="KW-0443">Lipid metabolism</keyword>
<dbReference type="RefSeq" id="WP_101521632.1">
    <property type="nucleotide sequence ID" value="NZ_PKLZ01000008.1"/>
</dbReference>
<sequence length="699" mass="74919">MQEHTVRYELDNGLGIIHIDNPPVNALSHSVRAGIMDALAQARSDSSQLLLLLCAGKTFIAGADISEFGKPPQAPSLPDVITALETFPKPVAAALHGNALGGGLELAMAAHYRAALAGTRLGLPEVKLGLLPGAGGTQRLPRLVGAERALKMISSGAPIEANSALEYGLIDHILEGELAPGAIEWARQLIAEKAPTRITGALPVAPPSQPDFFSKHHQQTARKTRGQIAPGYITDLVELSLDTPLEEGLKREREYFLACRDSPQSAALRYVFFAERATTKLPDIAPETPVRAIDSVAIIGAGTMGGGIAMCFANAGIPVTLVETRQDYLDNGLEKISQNYANSVARGRFSAAQVDSWLGNISGTLDYNDIAGVDLVVEAVFENMEVKQEVFRKLDNVCKPGCILATNTSYLDVNVIAGTTRRPQDVIGAHFFSPANIMKLLEVVRAEKTAPDVIKTFMKLAKTIGKIPVAVGVCHGFVGNRMLKAYGRQAQLLLLEGATPTQIDNAMEQWGMAMGPLAVGDLAGLDIGYRSRRDQGITSGSVAEFALADALVEMERLGQKSGAGYYRYDPVTRARAADPDVESLLKTIAKQWQVSQRAIDDDEIVDRLVLALVNEGAAIVEEGIAARPSDVDVVYLNGYGFPAWRGGPMFYADTLGLAALLERLQTLQQSTGDSFWTPAPLLRRLHDQGLTIGSLNQTG</sequence>
<gene>
    <name evidence="15" type="ORF">CWI75_11500</name>
</gene>
<name>A0A2N5Y1W4_9GAMM</name>
<evidence type="ECO:0000313" key="16">
    <source>
        <dbReference type="Proteomes" id="UP000234845"/>
    </source>
</evidence>
<keyword evidence="10" id="KW-0456">Lyase</keyword>